<keyword evidence="2" id="KW-1185">Reference proteome</keyword>
<organism evidence="1 2">
    <name type="scientific">Babesia ovata</name>
    <dbReference type="NCBI Taxonomy" id="189622"/>
    <lineage>
        <taxon>Eukaryota</taxon>
        <taxon>Sar</taxon>
        <taxon>Alveolata</taxon>
        <taxon>Apicomplexa</taxon>
        <taxon>Aconoidasida</taxon>
        <taxon>Piroplasmida</taxon>
        <taxon>Babesiidae</taxon>
        <taxon>Babesia</taxon>
    </lineage>
</organism>
<dbReference type="VEuPathDB" id="PiroplasmaDB:BOVATA_022340"/>
<name>A0A2H6KCM0_9APIC</name>
<gene>
    <name evidence="1" type="ORF">BOVATA_022340</name>
</gene>
<protein>
    <submittedName>
        <fullName evidence="1">PPP4R2, putative</fullName>
    </submittedName>
</protein>
<accession>A0A2H6KCM0</accession>
<evidence type="ECO:0000313" key="1">
    <source>
        <dbReference type="EMBL" id="GBE60741.1"/>
    </source>
</evidence>
<dbReference type="EMBL" id="BDSA01000002">
    <property type="protein sequence ID" value="GBE60741.1"/>
    <property type="molecule type" value="Genomic_DNA"/>
</dbReference>
<comment type="caution">
    <text evidence="1">The sequence shown here is derived from an EMBL/GenBank/DDBJ whole genome shotgun (WGS) entry which is preliminary data.</text>
</comment>
<dbReference type="RefSeq" id="XP_028866984.1">
    <property type="nucleotide sequence ID" value="XM_029011151.1"/>
</dbReference>
<dbReference type="AlphaFoldDB" id="A0A2H6KCM0"/>
<reference evidence="1 2" key="1">
    <citation type="journal article" date="2017" name="BMC Genomics">
        <title>Whole-genome assembly of Babesia ovata and comparative genomics between closely related pathogens.</title>
        <authorList>
            <person name="Yamagishi J."/>
            <person name="Asada M."/>
            <person name="Hakimi H."/>
            <person name="Tanaka T.Q."/>
            <person name="Sugimoto C."/>
            <person name="Kawazu S."/>
        </authorList>
    </citation>
    <scope>NUCLEOTIDE SEQUENCE [LARGE SCALE GENOMIC DNA]</scope>
    <source>
        <strain evidence="1 2">Miyake</strain>
    </source>
</reference>
<dbReference type="GeneID" id="39874511"/>
<sequence length="244" mass="27726">MQRGACRLVKAVDRDQTFVELQYNILKEFEEDPEHSGPTFRKIVAGAISALSGVKSPESPVELNAECVVMLEDIAAFCRKAYPWPLVKLLLLVVWSHAFDEVYELEQSRTGKVQNKEEFCEERRLSLSLLSDFESPPLTLQRLTEITLRQPYTTVSKLVHAYRKSVLVRPLTEAEVGTKFALTSEPSEADDIEVMRPVEATLSSWAMLLQKPIAYQWDEDIWLGLWESKPVEESSGAIKRPLEA</sequence>
<dbReference type="Proteomes" id="UP000236319">
    <property type="component" value="Unassembled WGS sequence"/>
</dbReference>
<dbReference type="OrthoDB" id="341898at2759"/>
<proteinExistence type="predicted"/>
<evidence type="ECO:0000313" key="2">
    <source>
        <dbReference type="Proteomes" id="UP000236319"/>
    </source>
</evidence>